<dbReference type="InterPro" id="IPR029063">
    <property type="entry name" value="SAM-dependent_MTases_sf"/>
</dbReference>
<dbReference type="InterPro" id="IPR006342">
    <property type="entry name" value="FkbM_mtfrase"/>
</dbReference>
<proteinExistence type="predicted"/>
<dbReference type="NCBIfam" id="TIGR01444">
    <property type="entry name" value="fkbM_fam"/>
    <property type="match status" value="1"/>
</dbReference>
<evidence type="ECO:0000313" key="2">
    <source>
        <dbReference type="EMBL" id="CAJ0892226.1"/>
    </source>
</evidence>
<feature type="domain" description="Methyltransferase FkbM" evidence="1">
    <location>
        <begin position="79"/>
        <end position="247"/>
    </location>
</feature>
<dbReference type="Pfam" id="PF05050">
    <property type="entry name" value="Methyltransf_21"/>
    <property type="match status" value="1"/>
</dbReference>
<reference evidence="2" key="1">
    <citation type="submission" date="2023-07" db="EMBL/GenBank/DDBJ databases">
        <authorList>
            <person name="Pelsma A.J. K."/>
        </authorList>
    </citation>
    <scope>NUCLEOTIDE SEQUENCE</scope>
</reference>
<sequence length="281" mass="31559">MQSNGDRGLTPFELRVLQYKEKIRNYLLTEVKVCDGQFQTVFICENDMQAARALSLWIKEAGTMEWLDKNLRQGDRFLDIGANVGIYSLAAAHRVGPTGKVFAAEPHKFNICSLLKNILRNNFQDRIKVLTVPLTSERCATEFNYSSIIPASTGSQLGSTKRDGRGGYEFIPVLTELTVGLSLDEVIDLKMIEAPDMIKIDVDGIELKILQGMKRLLVSDNRPRSIQVELNLGEQEDVVNFLEEHGYGLDHRHLTLQGKHYVEAGKSMSEIAHNAVFVPHT</sequence>
<dbReference type="EMBL" id="OY288114">
    <property type="protein sequence ID" value="CAJ0892226.1"/>
    <property type="molecule type" value="Genomic_DNA"/>
</dbReference>
<dbReference type="AlphaFoldDB" id="A0AA48RAX1"/>
<organism evidence="2">
    <name type="scientific">freshwater sediment metagenome</name>
    <dbReference type="NCBI Taxonomy" id="556182"/>
    <lineage>
        <taxon>unclassified sequences</taxon>
        <taxon>metagenomes</taxon>
        <taxon>ecological metagenomes</taxon>
    </lineage>
</organism>
<accession>A0AA48RAX1</accession>
<dbReference type="InterPro" id="IPR052514">
    <property type="entry name" value="SAM-dependent_MTase"/>
</dbReference>
<dbReference type="SUPFAM" id="SSF53335">
    <property type="entry name" value="S-adenosyl-L-methionine-dependent methyltransferases"/>
    <property type="match status" value="1"/>
</dbReference>
<dbReference type="PANTHER" id="PTHR34203:SF15">
    <property type="entry name" value="SLL1173 PROTEIN"/>
    <property type="match status" value="1"/>
</dbReference>
<gene>
    <name evidence="2" type="ORF">AMST5_04201</name>
</gene>
<dbReference type="Gene3D" id="3.40.50.150">
    <property type="entry name" value="Vaccinia Virus protein VP39"/>
    <property type="match status" value="1"/>
</dbReference>
<protein>
    <recommendedName>
        <fullName evidence="1">Methyltransferase FkbM domain-containing protein</fullName>
    </recommendedName>
</protein>
<evidence type="ECO:0000259" key="1">
    <source>
        <dbReference type="Pfam" id="PF05050"/>
    </source>
</evidence>
<dbReference type="PANTHER" id="PTHR34203">
    <property type="entry name" value="METHYLTRANSFERASE, FKBM FAMILY PROTEIN"/>
    <property type="match status" value="1"/>
</dbReference>
<name>A0AA48RAX1_9ZZZZ</name>